<feature type="region of interest" description="Disordered" evidence="1">
    <location>
        <begin position="229"/>
        <end position="283"/>
    </location>
</feature>
<name>A0A6J4LMZ6_9BACT</name>
<evidence type="ECO:0000256" key="1">
    <source>
        <dbReference type="SAM" id="MobiDB-lite"/>
    </source>
</evidence>
<gene>
    <name evidence="2" type="ORF">AVDCRST_MAG68-3385</name>
</gene>
<sequence length="283" mass="31320">MRHYYQDSHTTLYHADARDAVDAIPPVDLLLTDPSYGHHFTSNRVRGRKLRPVRNDGIRQSVRLYRQVLPLIQAEHVLWFCHWKAYADASDIVGQYFRTRGLLIWDKGHPGLGDKAHPGTDYEFIASAGDGKLAVKRGGSIIRGHKPVPPTRRRHMHEKPISLGQHLLTMFGASSMADTFFGSGNFLVAAKELGISAYGIDLEEQNCETAARALEATMAGEVGSFRYPARGTLHPSRSLNLRKAEPRPATPRRFRSADVSGTDQPARAGDRVAGEMPYASAPA</sequence>
<dbReference type="EMBL" id="CADCTW010000133">
    <property type="protein sequence ID" value="CAA9336372.1"/>
    <property type="molecule type" value="Genomic_DNA"/>
</dbReference>
<dbReference type="AlphaFoldDB" id="A0A6J4LMZ6"/>
<dbReference type="SUPFAM" id="SSF53335">
    <property type="entry name" value="S-adenosyl-L-methionine-dependent methyltransferases"/>
    <property type="match status" value="1"/>
</dbReference>
<organism evidence="2">
    <name type="scientific">uncultured Gemmatimonadota bacterium</name>
    <dbReference type="NCBI Taxonomy" id="203437"/>
    <lineage>
        <taxon>Bacteria</taxon>
        <taxon>Pseudomonadati</taxon>
        <taxon>Gemmatimonadota</taxon>
        <taxon>environmental samples</taxon>
    </lineage>
</organism>
<protein>
    <recommendedName>
        <fullName evidence="3">Methyltransferase</fullName>
    </recommendedName>
</protein>
<proteinExistence type="predicted"/>
<reference evidence="2" key="1">
    <citation type="submission" date="2020-02" db="EMBL/GenBank/DDBJ databases">
        <authorList>
            <person name="Meier V. D."/>
        </authorList>
    </citation>
    <scope>NUCLEOTIDE SEQUENCE</scope>
    <source>
        <strain evidence="2">AVDCRST_MAG68</strain>
    </source>
</reference>
<dbReference type="Gene3D" id="3.40.50.150">
    <property type="entry name" value="Vaccinia Virus protein VP39"/>
    <property type="match status" value="1"/>
</dbReference>
<accession>A0A6J4LMZ6</accession>
<dbReference type="InterPro" id="IPR029063">
    <property type="entry name" value="SAM-dependent_MTases_sf"/>
</dbReference>
<evidence type="ECO:0008006" key="3">
    <source>
        <dbReference type="Google" id="ProtNLM"/>
    </source>
</evidence>
<evidence type="ECO:0000313" key="2">
    <source>
        <dbReference type="EMBL" id="CAA9336372.1"/>
    </source>
</evidence>